<proteinExistence type="predicted"/>
<dbReference type="EMBL" id="JARJCW010000115">
    <property type="protein sequence ID" value="KAJ7192792.1"/>
    <property type="molecule type" value="Genomic_DNA"/>
</dbReference>
<dbReference type="AlphaFoldDB" id="A0AAD6UQX3"/>
<dbReference type="Proteomes" id="UP001219525">
    <property type="component" value="Unassembled WGS sequence"/>
</dbReference>
<accession>A0AAD6UQX3</accession>
<comment type="caution">
    <text evidence="2">The sequence shown here is derived from an EMBL/GenBank/DDBJ whole genome shotgun (WGS) entry which is preliminary data.</text>
</comment>
<keyword evidence="3" id="KW-1185">Reference proteome</keyword>
<reference evidence="2" key="1">
    <citation type="submission" date="2023-03" db="EMBL/GenBank/DDBJ databases">
        <title>Massive genome expansion in bonnet fungi (Mycena s.s.) driven by repeated elements and novel gene families across ecological guilds.</title>
        <authorList>
            <consortium name="Lawrence Berkeley National Laboratory"/>
            <person name="Harder C.B."/>
            <person name="Miyauchi S."/>
            <person name="Viragh M."/>
            <person name="Kuo A."/>
            <person name="Thoen E."/>
            <person name="Andreopoulos B."/>
            <person name="Lu D."/>
            <person name="Skrede I."/>
            <person name="Drula E."/>
            <person name="Henrissat B."/>
            <person name="Morin E."/>
            <person name="Kohler A."/>
            <person name="Barry K."/>
            <person name="LaButti K."/>
            <person name="Morin E."/>
            <person name="Salamov A."/>
            <person name="Lipzen A."/>
            <person name="Mereny Z."/>
            <person name="Hegedus B."/>
            <person name="Baldrian P."/>
            <person name="Stursova M."/>
            <person name="Weitz H."/>
            <person name="Taylor A."/>
            <person name="Grigoriev I.V."/>
            <person name="Nagy L.G."/>
            <person name="Martin F."/>
            <person name="Kauserud H."/>
        </authorList>
    </citation>
    <scope>NUCLEOTIDE SEQUENCE</scope>
    <source>
        <strain evidence="2">9144</strain>
    </source>
</reference>
<feature type="region of interest" description="Disordered" evidence="1">
    <location>
        <begin position="67"/>
        <end position="92"/>
    </location>
</feature>
<protein>
    <submittedName>
        <fullName evidence="2">Uncharacterized protein</fullName>
    </submittedName>
</protein>
<evidence type="ECO:0000256" key="1">
    <source>
        <dbReference type="SAM" id="MobiDB-lite"/>
    </source>
</evidence>
<evidence type="ECO:0000313" key="2">
    <source>
        <dbReference type="EMBL" id="KAJ7192792.1"/>
    </source>
</evidence>
<organism evidence="2 3">
    <name type="scientific">Mycena pura</name>
    <dbReference type="NCBI Taxonomy" id="153505"/>
    <lineage>
        <taxon>Eukaryota</taxon>
        <taxon>Fungi</taxon>
        <taxon>Dikarya</taxon>
        <taxon>Basidiomycota</taxon>
        <taxon>Agaricomycotina</taxon>
        <taxon>Agaricomycetes</taxon>
        <taxon>Agaricomycetidae</taxon>
        <taxon>Agaricales</taxon>
        <taxon>Marasmiineae</taxon>
        <taxon>Mycenaceae</taxon>
        <taxon>Mycena</taxon>
    </lineage>
</organism>
<name>A0AAD6UQX3_9AGAR</name>
<feature type="region of interest" description="Disordered" evidence="1">
    <location>
        <begin position="1"/>
        <end position="38"/>
    </location>
</feature>
<feature type="compositionally biased region" description="Basic and acidic residues" evidence="1">
    <location>
        <begin position="17"/>
        <end position="27"/>
    </location>
</feature>
<evidence type="ECO:0000313" key="3">
    <source>
        <dbReference type="Proteomes" id="UP001219525"/>
    </source>
</evidence>
<sequence length="142" mass="16303">MSWKQARGPGQRRREGRHTPHKWDHPRGRAQPCLEEPEWNGQCPWRSGERGVLSRVWKNRSGMANALGVRVKSRNTPDGRRQTAKSTSTFRPTVNKDKGCTMDFKLHVGTKQTHCDILSLPLSLLAPQMLYHIWHLADTQTL</sequence>
<gene>
    <name evidence="2" type="ORF">GGX14DRAFT_406007</name>
</gene>